<dbReference type="SUPFAM" id="SSF54909">
    <property type="entry name" value="Dimeric alpha+beta barrel"/>
    <property type="match status" value="1"/>
</dbReference>
<dbReference type="AlphaFoldDB" id="A0A561TVI0"/>
<proteinExistence type="predicted"/>
<evidence type="ECO:0000313" key="3">
    <source>
        <dbReference type="Proteomes" id="UP000317940"/>
    </source>
</evidence>
<reference evidence="2 3" key="1">
    <citation type="submission" date="2019-06" db="EMBL/GenBank/DDBJ databases">
        <title>Sequencing the genomes of 1000 actinobacteria strains.</title>
        <authorList>
            <person name="Klenk H.-P."/>
        </authorList>
    </citation>
    <scope>NUCLEOTIDE SEQUENCE [LARGE SCALE GENOMIC DNA]</scope>
    <source>
        <strain evidence="2 3">DSM 44826</strain>
    </source>
</reference>
<name>A0A561TVI0_9ACTN</name>
<accession>A0A561TVI0</accession>
<comment type="caution">
    <text evidence="2">The sequence shown here is derived from an EMBL/GenBank/DDBJ whole genome shotgun (WGS) entry which is preliminary data.</text>
</comment>
<gene>
    <name evidence="2" type="ORF">FHX73_12226</name>
</gene>
<dbReference type="PANTHER" id="PTHR34389">
    <property type="entry name" value="L-RHAMNOSE MUTAROTASE"/>
    <property type="match status" value="1"/>
</dbReference>
<dbReference type="Proteomes" id="UP000317940">
    <property type="component" value="Unassembled WGS sequence"/>
</dbReference>
<organism evidence="2 3">
    <name type="scientific">Kitasatospora viridis</name>
    <dbReference type="NCBI Taxonomy" id="281105"/>
    <lineage>
        <taxon>Bacteria</taxon>
        <taxon>Bacillati</taxon>
        <taxon>Actinomycetota</taxon>
        <taxon>Actinomycetes</taxon>
        <taxon>Kitasatosporales</taxon>
        <taxon>Streptomycetaceae</taxon>
        <taxon>Kitasatospora</taxon>
    </lineage>
</organism>
<dbReference type="EMBL" id="VIWT01000002">
    <property type="protein sequence ID" value="TWF91114.1"/>
    <property type="molecule type" value="Genomic_DNA"/>
</dbReference>
<dbReference type="InterPro" id="IPR011008">
    <property type="entry name" value="Dimeric_a/b-barrel"/>
</dbReference>
<dbReference type="Pfam" id="PF05336">
    <property type="entry name" value="rhaM"/>
    <property type="match status" value="1"/>
</dbReference>
<keyword evidence="3" id="KW-1185">Reference proteome</keyword>
<dbReference type="GO" id="GO:0016857">
    <property type="term" value="F:racemase and epimerase activity, acting on carbohydrates and derivatives"/>
    <property type="evidence" value="ECO:0007669"/>
    <property type="project" value="InterPro"/>
</dbReference>
<dbReference type="OrthoDB" id="9799608at2"/>
<feature type="region of interest" description="Disordered" evidence="1">
    <location>
        <begin position="89"/>
        <end position="114"/>
    </location>
</feature>
<protein>
    <submittedName>
        <fullName evidence="2">L-rhamnose mutarotase</fullName>
    </submittedName>
</protein>
<evidence type="ECO:0000256" key="1">
    <source>
        <dbReference type="SAM" id="MobiDB-lite"/>
    </source>
</evidence>
<dbReference type="InterPro" id="IPR008000">
    <property type="entry name" value="Rham/fucose_mutarotase"/>
</dbReference>
<dbReference type="RefSeq" id="WP_145908747.1">
    <property type="nucleotide sequence ID" value="NZ_BAAAMZ010000002.1"/>
</dbReference>
<dbReference type="Gene3D" id="3.30.70.100">
    <property type="match status" value="1"/>
</dbReference>
<dbReference type="PANTHER" id="PTHR34389:SF2">
    <property type="entry name" value="L-RHAMNOSE MUTAROTASE"/>
    <property type="match status" value="1"/>
</dbReference>
<sequence>MRRVAQITRLRPEKREEYLALHREVWPAVQAAIRAANIRNYSIFLHGDILVGYYEYHGEDLAADLAGIAEDAETRRWWTLTDPCQQRWADADAEPGTGPWTDLPEIWHLSEETE</sequence>
<evidence type="ECO:0000313" key="2">
    <source>
        <dbReference type="EMBL" id="TWF91114.1"/>
    </source>
</evidence>